<dbReference type="PANTHER" id="PTHR43581:SF2">
    <property type="entry name" value="EXCINUCLEASE ATPASE SUBUNIT"/>
    <property type="match status" value="1"/>
</dbReference>
<gene>
    <name evidence="4" type="ORF">K7C98_21020</name>
</gene>
<dbReference type="InterPro" id="IPR003959">
    <property type="entry name" value="ATPase_AAA_core"/>
</dbReference>
<dbReference type="InterPro" id="IPR022532">
    <property type="entry name" value="DUF3696"/>
</dbReference>
<dbReference type="Proteomes" id="UP001139031">
    <property type="component" value="Unassembled WGS sequence"/>
</dbReference>
<dbReference type="SUPFAM" id="SSF52540">
    <property type="entry name" value="P-loop containing nucleoside triphosphate hydrolases"/>
    <property type="match status" value="1"/>
</dbReference>
<dbReference type="PANTHER" id="PTHR43581">
    <property type="entry name" value="ATP/GTP PHOSPHATASE"/>
    <property type="match status" value="1"/>
</dbReference>
<protein>
    <submittedName>
        <fullName evidence="4">DUF3696 domain-containing protein</fullName>
    </submittedName>
</protein>
<dbReference type="Pfam" id="PF13175">
    <property type="entry name" value="AAA_15"/>
    <property type="match status" value="1"/>
</dbReference>
<sequence length="618" mass="69998">MLQSLTLQNFKPIRGPIALDFGEVTLLAGLNSSGKSSVLQAILMLSQTFGHSDYERSLVPNGNQVQLGLLAQVKNENAKPEDPVSIGFRLSFHETPRYRRHLNGNRSRITEITVNASFQPTEVDTGILRSEGGATLTSLNMNIKTVYRRSLQLHAEPMSTGESELYTENVSGLDKQRWRFGQGISYKTRITQLGPIWEDPTTQAEESIQGVARMRHFMPERIVVRQKMNFDGRMRYVANALVRMAFNYSMSSLYMSDAESNVFPLPEEMITGFYEYVLKNEQFGRNRRVQSLKRKDGSFAGFISWLREAMSITGLHGREKENFRNNLLRKITRDGEKWAESSNVYELSTLQTIEGELLEEAVKAATNFFFGKIRYLGPLRVDPQAMQSFSPSSELDDVGSRGQYAAAVYDANRLKLIRWWNPDKNAEDFSTLEHALNVWIQHLSVAYRVHTSEARETGVAWRVLHRPGAKDRPLSAVGVGVSQVVPILVAGLLAPVDSLLLLEQPELHLHMRAQARLGDFFVGLARTGKRCLIETHSDCLVNQMRLYIAQSNDEDTTPSVRVLFAQQDEADGRTTFSPVEISESGNILNWPDGFFDQTIRQEEAITKASLRKRMNRRR</sequence>
<dbReference type="RefSeq" id="WP_224193492.1">
    <property type="nucleotide sequence ID" value="NZ_JAIRAU010000027.1"/>
</dbReference>
<evidence type="ECO:0000259" key="1">
    <source>
        <dbReference type="Pfam" id="PF12476"/>
    </source>
</evidence>
<dbReference type="Gene3D" id="3.40.50.300">
    <property type="entry name" value="P-loop containing nucleotide triphosphate hydrolases"/>
    <property type="match status" value="1"/>
</dbReference>
<reference evidence="4" key="1">
    <citation type="submission" date="2021-08" db="EMBL/GenBank/DDBJ databases">
        <authorList>
            <person name="Stevens D.C."/>
        </authorList>
    </citation>
    <scope>NUCLEOTIDE SEQUENCE</scope>
    <source>
        <strain evidence="4">DSM 53165</strain>
    </source>
</reference>
<feature type="domain" description="DUF3696" evidence="1">
    <location>
        <begin position="560"/>
        <end position="598"/>
    </location>
</feature>
<dbReference type="Pfam" id="PF13304">
    <property type="entry name" value="AAA_21"/>
    <property type="match status" value="1"/>
</dbReference>
<feature type="domain" description="Endonuclease GajA/Old nuclease/RecF-like AAA" evidence="2">
    <location>
        <begin position="1"/>
        <end position="63"/>
    </location>
</feature>
<dbReference type="InterPro" id="IPR027417">
    <property type="entry name" value="P-loop_NTPase"/>
</dbReference>
<comment type="caution">
    <text evidence="4">The sequence shown here is derived from an EMBL/GenBank/DDBJ whole genome shotgun (WGS) entry which is preliminary data.</text>
</comment>
<dbReference type="Pfam" id="PF12476">
    <property type="entry name" value="DUF3696"/>
    <property type="match status" value="1"/>
</dbReference>
<evidence type="ECO:0000259" key="2">
    <source>
        <dbReference type="Pfam" id="PF13175"/>
    </source>
</evidence>
<evidence type="ECO:0000259" key="3">
    <source>
        <dbReference type="Pfam" id="PF13304"/>
    </source>
</evidence>
<dbReference type="InterPro" id="IPR041685">
    <property type="entry name" value="AAA_GajA/Old/RecF-like"/>
</dbReference>
<evidence type="ECO:0000313" key="5">
    <source>
        <dbReference type="Proteomes" id="UP001139031"/>
    </source>
</evidence>
<organism evidence="4 5">
    <name type="scientific">Nannocystis pusilla</name>
    <dbReference type="NCBI Taxonomy" id="889268"/>
    <lineage>
        <taxon>Bacteria</taxon>
        <taxon>Pseudomonadati</taxon>
        <taxon>Myxococcota</taxon>
        <taxon>Polyangia</taxon>
        <taxon>Nannocystales</taxon>
        <taxon>Nannocystaceae</taxon>
        <taxon>Nannocystis</taxon>
    </lineage>
</organism>
<proteinExistence type="predicted"/>
<name>A0ABS7TU90_9BACT</name>
<keyword evidence="5" id="KW-1185">Reference proteome</keyword>
<accession>A0ABS7TU90</accession>
<dbReference type="InterPro" id="IPR051396">
    <property type="entry name" value="Bact_Antivir_Def_Nuclease"/>
</dbReference>
<dbReference type="EMBL" id="JAIRAU010000027">
    <property type="protein sequence ID" value="MBZ5711731.1"/>
    <property type="molecule type" value="Genomic_DNA"/>
</dbReference>
<evidence type="ECO:0000313" key="4">
    <source>
        <dbReference type="EMBL" id="MBZ5711731.1"/>
    </source>
</evidence>
<feature type="domain" description="ATPase AAA-type core" evidence="3">
    <location>
        <begin position="464"/>
        <end position="541"/>
    </location>
</feature>